<evidence type="ECO:0000313" key="1">
    <source>
        <dbReference type="EMBL" id="MPM97477.1"/>
    </source>
</evidence>
<protein>
    <recommendedName>
        <fullName evidence="2">Nudix hydrolase NudL</fullName>
    </recommendedName>
</protein>
<comment type="caution">
    <text evidence="1">The sequence shown here is derived from an EMBL/GenBank/DDBJ whole genome shotgun (WGS) entry which is preliminary data.</text>
</comment>
<gene>
    <name evidence="1" type="ORF">SDC9_144650</name>
</gene>
<proteinExistence type="predicted"/>
<sequence>MLVSIREFAPENVKMVKVKRTKDDLSDAPCFIVNGHILWGATAMIVSEIYQLMLEAASLKLFCNS</sequence>
<accession>A0A645E6S2</accession>
<dbReference type="AlphaFoldDB" id="A0A645E6S2"/>
<reference evidence="1" key="1">
    <citation type="submission" date="2019-08" db="EMBL/GenBank/DDBJ databases">
        <authorList>
            <person name="Kucharzyk K."/>
            <person name="Murdoch R.W."/>
            <person name="Higgins S."/>
            <person name="Loffler F."/>
        </authorList>
    </citation>
    <scope>NUCLEOTIDE SEQUENCE</scope>
</reference>
<name>A0A645E6S2_9ZZZZ</name>
<dbReference type="EMBL" id="VSSQ01043753">
    <property type="protein sequence ID" value="MPM97477.1"/>
    <property type="molecule type" value="Genomic_DNA"/>
</dbReference>
<evidence type="ECO:0008006" key="2">
    <source>
        <dbReference type="Google" id="ProtNLM"/>
    </source>
</evidence>
<organism evidence="1">
    <name type="scientific">bioreactor metagenome</name>
    <dbReference type="NCBI Taxonomy" id="1076179"/>
    <lineage>
        <taxon>unclassified sequences</taxon>
        <taxon>metagenomes</taxon>
        <taxon>ecological metagenomes</taxon>
    </lineage>
</organism>